<dbReference type="Pfam" id="PF04972">
    <property type="entry name" value="BON"/>
    <property type="match status" value="3"/>
</dbReference>
<comment type="caution">
    <text evidence="3">The sequence shown here is derived from an EMBL/GenBank/DDBJ whole genome shotgun (WGS) entry which is preliminary data.</text>
</comment>
<dbReference type="RefSeq" id="WP_196987984.1">
    <property type="nucleotide sequence ID" value="NZ_JADWYS010000001.1"/>
</dbReference>
<dbReference type="SMART" id="SM00749">
    <property type="entry name" value="BON"/>
    <property type="match status" value="3"/>
</dbReference>
<reference evidence="3" key="1">
    <citation type="submission" date="2020-11" db="EMBL/GenBank/DDBJ databases">
        <title>Bacterial whole genome sequence for Caenimonas sp. DR4.4.</title>
        <authorList>
            <person name="Le V."/>
            <person name="Ko S.-R."/>
            <person name="Ahn C.-Y."/>
            <person name="Oh H.-M."/>
        </authorList>
    </citation>
    <scope>NUCLEOTIDE SEQUENCE</scope>
    <source>
        <strain evidence="3">DR4.4</strain>
    </source>
</reference>
<name>A0A931H8A2_9BURK</name>
<feature type="domain" description="BON" evidence="2">
    <location>
        <begin position="3"/>
        <end position="73"/>
    </location>
</feature>
<dbReference type="AlphaFoldDB" id="A0A931H8A2"/>
<evidence type="ECO:0000313" key="3">
    <source>
        <dbReference type="EMBL" id="MBG9390232.1"/>
    </source>
</evidence>
<dbReference type="InterPro" id="IPR014004">
    <property type="entry name" value="Transpt-assoc_nodulatn_dom_bac"/>
</dbReference>
<protein>
    <submittedName>
        <fullName evidence="3">BON domain-containing protein</fullName>
    </submittedName>
</protein>
<dbReference type="InterPro" id="IPR051686">
    <property type="entry name" value="Lipoprotein_DolP"/>
</dbReference>
<evidence type="ECO:0000256" key="1">
    <source>
        <dbReference type="ARBA" id="ARBA00022729"/>
    </source>
</evidence>
<keyword evidence="4" id="KW-1185">Reference proteome</keyword>
<proteinExistence type="predicted"/>
<dbReference type="PANTHER" id="PTHR34606:SF4">
    <property type="entry name" value="OUTER MEMBRANE LIPOPROTEIN DOLP"/>
    <property type="match status" value="1"/>
</dbReference>
<feature type="domain" description="BON" evidence="2">
    <location>
        <begin position="78"/>
        <end position="146"/>
    </location>
</feature>
<dbReference type="Gene3D" id="3.30.1340.30">
    <property type="match status" value="3"/>
</dbReference>
<dbReference type="Proteomes" id="UP000651050">
    <property type="component" value="Unassembled WGS sequence"/>
</dbReference>
<gene>
    <name evidence="3" type="ORF">I5803_19535</name>
</gene>
<feature type="domain" description="BON" evidence="2">
    <location>
        <begin position="149"/>
        <end position="217"/>
    </location>
</feature>
<dbReference type="InterPro" id="IPR007055">
    <property type="entry name" value="BON_dom"/>
</dbReference>
<dbReference type="EMBL" id="JADWYS010000001">
    <property type="protein sequence ID" value="MBG9390232.1"/>
    <property type="molecule type" value="Genomic_DNA"/>
</dbReference>
<keyword evidence="1" id="KW-0732">Signal</keyword>
<dbReference type="PROSITE" id="PS50914">
    <property type="entry name" value="BON"/>
    <property type="match status" value="3"/>
</dbReference>
<dbReference type="PANTHER" id="PTHR34606">
    <property type="entry name" value="BON DOMAIN-CONTAINING PROTEIN"/>
    <property type="match status" value="1"/>
</dbReference>
<organism evidence="3 4">
    <name type="scientific">Caenimonas aquaedulcis</name>
    <dbReference type="NCBI Taxonomy" id="2793270"/>
    <lineage>
        <taxon>Bacteria</taxon>
        <taxon>Pseudomonadati</taxon>
        <taxon>Pseudomonadota</taxon>
        <taxon>Betaproteobacteria</taxon>
        <taxon>Burkholderiales</taxon>
        <taxon>Comamonadaceae</taxon>
        <taxon>Caenimonas</taxon>
    </lineage>
</organism>
<accession>A0A931H8A2</accession>
<sequence length="217" mass="23238">MKSDIQLKADVTSELAWDPAVNATKVGVAVRDGVVTLSGTLDSFMEKYAVERAARRVTGVRGIAVDLEVRVAPSHKRNDQDIAQAAASALRWHSLVPDDRITVEVEDAWVTLRGELDWAYQKSSAEQCVRPLTGVRGVTNAITLKPQVEARDIAREIGAALVRHANREAAGIKVIVDAGVVTLKGTVDSMAEHDAALVTASATRGVVRVVDELLIAA</sequence>
<evidence type="ECO:0000313" key="4">
    <source>
        <dbReference type="Proteomes" id="UP000651050"/>
    </source>
</evidence>
<evidence type="ECO:0000259" key="2">
    <source>
        <dbReference type="PROSITE" id="PS50914"/>
    </source>
</evidence>